<proteinExistence type="predicted"/>
<gene>
    <name evidence="1" type="ORF">Ctob_011837</name>
</gene>
<evidence type="ECO:0000313" key="2">
    <source>
        <dbReference type="Proteomes" id="UP000037460"/>
    </source>
</evidence>
<keyword evidence="2" id="KW-1185">Reference proteome</keyword>
<evidence type="ECO:0000313" key="1">
    <source>
        <dbReference type="EMBL" id="KOO36078.1"/>
    </source>
</evidence>
<reference evidence="2" key="1">
    <citation type="journal article" date="2015" name="PLoS Genet.">
        <title>Genome Sequence and Transcriptome Analyses of Chrysochromulina tobin: Metabolic Tools for Enhanced Algal Fitness in the Prominent Order Prymnesiales (Haptophyceae).</title>
        <authorList>
            <person name="Hovde B.T."/>
            <person name="Deodato C.R."/>
            <person name="Hunsperger H.M."/>
            <person name="Ryken S.A."/>
            <person name="Yost W."/>
            <person name="Jha R.K."/>
            <person name="Patterson J."/>
            <person name="Monnat R.J. Jr."/>
            <person name="Barlow S.B."/>
            <person name="Starkenburg S.R."/>
            <person name="Cattolico R.A."/>
        </authorList>
    </citation>
    <scope>NUCLEOTIDE SEQUENCE</scope>
    <source>
        <strain evidence="2">CCMP291</strain>
    </source>
</reference>
<organism evidence="1 2">
    <name type="scientific">Chrysochromulina tobinii</name>
    <dbReference type="NCBI Taxonomy" id="1460289"/>
    <lineage>
        <taxon>Eukaryota</taxon>
        <taxon>Haptista</taxon>
        <taxon>Haptophyta</taxon>
        <taxon>Prymnesiophyceae</taxon>
        <taxon>Prymnesiales</taxon>
        <taxon>Chrysochromulinaceae</taxon>
        <taxon>Chrysochromulina</taxon>
    </lineage>
</organism>
<dbReference type="AlphaFoldDB" id="A0A0M0KCD6"/>
<name>A0A0M0KCD6_9EUKA</name>
<comment type="caution">
    <text evidence="1">The sequence shown here is derived from an EMBL/GenBank/DDBJ whole genome shotgun (WGS) entry which is preliminary data.</text>
</comment>
<accession>A0A0M0KCD6</accession>
<dbReference type="EMBL" id="JWZX01000636">
    <property type="protein sequence ID" value="KOO36078.1"/>
    <property type="molecule type" value="Genomic_DNA"/>
</dbReference>
<protein>
    <submittedName>
        <fullName evidence="1">Uncharacterized protein</fullName>
    </submittedName>
</protein>
<sequence length="768" mass="84865">MVEETTHMHKTTGIEAEAHGVAAAHSYDARMEAARKLVGNHEALLYDVSHPQPRTQQVLERVPESSRIYADQALLECARRLIGPRPGYESLEVHCDTSNPSQANAWATVWRYLQTRIQSKPEQKPGRPPDMSTEAATAMLAVLEEIAHSSLTFALKHSTPHWLMLHDALEERESSGAPAEGAAAAHAHMAREAAARKLIGNHERVLRDLCNPNPITNIEGKLLTQLELERVGVGCASYADEVLRETARRLLGRRAGLELLEVHPDPSNEEQTAAWSATADYLCGRLQATDEQKPGRPPDMPPAAAAAMKAVLREEAAAKLAGNRAKVLADICNPSPTDNIYGKELTQLKLERVHPRLSPYADELMRETVRRLLGKRAGSRALEAHLQLHNDEQRTAWQKAATYLIGRIQFTPEQKPGREPDMSFVAGNATLAVLAEIRQAALTATIAATAPHWEMLRKALDKGATTAATREAMDSTAVGIPFHYRESAARKLVGNHVNVLRDVCNPSATHNIYGKPLTQLELLRVDVSLAPYADEVLRETARRLLGRRAGLELLEVHPDPSNEAQTAAWSATVEYLLGRIQSTEDQKPGRTPDLEYHVSGAMKATLEEVADVPVRVMCQQAAPQWAKLRRIVRTHPETPASYLGGPHLVAIGPVDDLNPPQDLSSVELAHPADKEVAAKLVMTYYEDILHEAIIQMMKTQRVKTQFMSRIKHASYFPPEEMMNLPKIDRKHLGYLEPALHADDSRAGKIAGSPDLRISRSAEIRTQFV</sequence>
<dbReference type="Proteomes" id="UP000037460">
    <property type="component" value="Unassembled WGS sequence"/>
</dbReference>